<dbReference type="PATRIC" id="fig|1235788.3.peg.1221"/>
<dbReference type="GeneID" id="82155015"/>
<keyword evidence="3" id="KW-1185">Reference proteome</keyword>
<evidence type="ECO:0008006" key="4">
    <source>
        <dbReference type="Google" id="ProtNLM"/>
    </source>
</evidence>
<keyword evidence="1" id="KW-0732">Signal</keyword>
<feature type="chain" id="PRO_5004483657" description="DUF4221 domain-containing protein" evidence="1">
    <location>
        <begin position="20"/>
        <end position="387"/>
    </location>
</feature>
<dbReference type="PROSITE" id="PS51257">
    <property type="entry name" value="PROKAR_LIPOPROTEIN"/>
    <property type="match status" value="1"/>
</dbReference>
<dbReference type="Pfam" id="PF13970">
    <property type="entry name" value="DUF4221"/>
    <property type="match status" value="1"/>
</dbReference>
<comment type="caution">
    <text evidence="2">The sequence shown here is derived from an EMBL/GenBank/DDBJ whole genome shotgun (WGS) entry which is preliminary data.</text>
</comment>
<reference evidence="2 3" key="1">
    <citation type="submission" date="2013-04" db="EMBL/GenBank/DDBJ databases">
        <title>The Genome Sequence of Bacteroides massiliensis dnLKV3.</title>
        <authorList>
            <consortium name="The Broad Institute Genomics Platform"/>
            <consortium name="The Broad Institute Genome Sequencing Center for Infectious Disease"/>
            <person name="Earl A."/>
            <person name="Xavier R."/>
            <person name="Kuhn K."/>
            <person name="Stappenbeck T."/>
            <person name="Walker B."/>
            <person name="Young S."/>
            <person name="Zeng Q."/>
            <person name="Gargeya S."/>
            <person name="Fitzgerald M."/>
            <person name="Haas B."/>
            <person name="Abouelleil A."/>
            <person name="Allen A.W."/>
            <person name="Alvarado L."/>
            <person name="Arachchi H.M."/>
            <person name="Berlin A.M."/>
            <person name="Chapman S.B."/>
            <person name="Gainer-Dewar J."/>
            <person name="Goldberg J."/>
            <person name="Griggs A."/>
            <person name="Gujja S."/>
            <person name="Hansen M."/>
            <person name="Howarth C."/>
            <person name="Imamovic A."/>
            <person name="Ireland A."/>
            <person name="Larimer J."/>
            <person name="McCowan C."/>
            <person name="Murphy C."/>
            <person name="Pearson M."/>
            <person name="Poon T.W."/>
            <person name="Priest M."/>
            <person name="Roberts A."/>
            <person name="Saif S."/>
            <person name="Shea T."/>
            <person name="Sisk P."/>
            <person name="Sykes S."/>
            <person name="Wortman J."/>
            <person name="Nusbaum C."/>
            <person name="Birren B."/>
        </authorList>
    </citation>
    <scope>NUCLEOTIDE SEQUENCE [LARGE SCALE GENOMIC DNA]</scope>
    <source>
        <strain evidence="3">dnLKV3</strain>
    </source>
</reference>
<feature type="signal peptide" evidence="1">
    <location>
        <begin position="1"/>
        <end position="19"/>
    </location>
</feature>
<dbReference type="Proteomes" id="UP000014200">
    <property type="component" value="Unassembled WGS sequence"/>
</dbReference>
<gene>
    <name evidence="2" type="ORF">C802_01194</name>
</gene>
<dbReference type="STRING" id="1235788.C802_01194"/>
<dbReference type="InterPro" id="IPR025316">
    <property type="entry name" value="DUF4221"/>
</dbReference>
<sequence>MVRNFFLFILVCVSFSLCACSTKKARQVQEVSLKELADCVFVLDDSTVASMEYLQYFQRNDSAILAFTNRYDNSVVLYDYKSKKNVGRIHYEKEGGDGIGEVFSFCYVNDDSIYHYHFNLRTLFRTNNEGKVLEKHLINTYSNASPDSLFIAPVLFPRTNSPLTVVGDKMLMAGFMMGEVEGENDENRPVMVYYDLKTGKLDYSDSYPSVYHKGHWGGGFIYRNPYFTISPQNEIILSFAADSNLRVHSMNEKGFREYYAGVGGDYVITPIEERASSKWINKDECNRHYIDNLSYGPVFYDKYRCVYYRIARLPDPSIDIHKTPIIKPIEIIVLDKSFEVIGKCRLKEDKYWINQCFVGEDGFHIQVESESEDELRFKTFVFAIDEK</sequence>
<evidence type="ECO:0000313" key="3">
    <source>
        <dbReference type="Proteomes" id="UP000014200"/>
    </source>
</evidence>
<evidence type="ECO:0000256" key="1">
    <source>
        <dbReference type="SAM" id="SignalP"/>
    </source>
</evidence>
<dbReference type="AlphaFoldDB" id="R9IIT9"/>
<protein>
    <recommendedName>
        <fullName evidence="4">DUF4221 domain-containing protein</fullName>
    </recommendedName>
</protein>
<evidence type="ECO:0000313" key="2">
    <source>
        <dbReference type="EMBL" id="EOS14215.1"/>
    </source>
</evidence>
<name>R9IIT9_9BACT</name>
<dbReference type="HOGENOM" id="CLU_059185_0_0_10"/>
<dbReference type="OrthoDB" id="828261at2"/>
<dbReference type="RefSeq" id="WP_016275614.1">
    <property type="nucleotide sequence ID" value="NZ_JABVZU010000003.1"/>
</dbReference>
<proteinExistence type="predicted"/>
<accession>R9IIT9</accession>
<organism evidence="2 3">
    <name type="scientific">Phocaeicola sartorii</name>
    <dbReference type="NCBI Taxonomy" id="671267"/>
    <lineage>
        <taxon>Bacteria</taxon>
        <taxon>Pseudomonadati</taxon>
        <taxon>Bacteroidota</taxon>
        <taxon>Bacteroidia</taxon>
        <taxon>Bacteroidales</taxon>
        <taxon>Bacteroidaceae</taxon>
        <taxon>Phocaeicola</taxon>
    </lineage>
</organism>
<dbReference type="EMBL" id="ASSP01000008">
    <property type="protein sequence ID" value="EOS14215.1"/>
    <property type="molecule type" value="Genomic_DNA"/>
</dbReference>